<accession>A0A9Q3BS48</accession>
<dbReference type="Proteomes" id="UP000765509">
    <property type="component" value="Unassembled WGS sequence"/>
</dbReference>
<protein>
    <submittedName>
        <fullName evidence="2">Uncharacterized protein</fullName>
    </submittedName>
</protein>
<organism evidence="2 3">
    <name type="scientific">Austropuccinia psidii MF-1</name>
    <dbReference type="NCBI Taxonomy" id="1389203"/>
    <lineage>
        <taxon>Eukaryota</taxon>
        <taxon>Fungi</taxon>
        <taxon>Dikarya</taxon>
        <taxon>Basidiomycota</taxon>
        <taxon>Pucciniomycotina</taxon>
        <taxon>Pucciniomycetes</taxon>
        <taxon>Pucciniales</taxon>
        <taxon>Sphaerophragmiaceae</taxon>
        <taxon>Austropuccinia</taxon>
    </lineage>
</organism>
<sequence length="152" mass="16668">MPCEQDLQKHTPGPSGTQWLEDLFRSNNQAITFLILTFELSEVTLIPFLETSRHNEPPIPGPYQASYSQFPSHESNSTCEPEPEVAPTQSMEETFACSPTPPSFINIDNKPIGAPLHFPAFCHSPLVASPEIPPIAPSPPVQSSPHSHDEAL</sequence>
<evidence type="ECO:0000256" key="1">
    <source>
        <dbReference type="SAM" id="MobiDB-lite"/>
    </source>
</evidence>
<feature type="compositionally biased region" description="Polar residues" evidence="1">
    <location>
        <begin position="65"/>
        <end position="79"/>
    </location>
</feature>
<feature type="region of interest" description="Disordered" evidence="1">
    <location>
        <begin position="54"/>
        <end position="99"/>
    </location>
</feature>
<gene>
    <name evidence="2" type="ORF">O181_009622</name>
</gene>
<dbReference type="AlphaFoldDB" id="A0A9Q3BS48"/>
<reference evidence="2" key="1">
    <citation type="submission" date="2021-03" db="EMBL/GenBank/DDBJ databases">
        <title>Draft genome sequence of rust myrtle Austropuccinia psidii MF-1, a brazilian biotype.</title>
        <authorList>
            <person name="Quecine M.C."/>
            <person name="Pachon D.M.R."/>
            <person name="Bonatelli M.L."/>
            <person name="Correr F.H."/>
            <person name="Franceschini L.M."/>
            <person name="Leite T.F."/>
            <person name="Margarido G.R.A."/>
            <person name="Almeida C.A."/>
            <person name="Ferrarezi J.A."/>
            <person name="Labate C.A."/>
        </authorList>
    </citation>
    <scope>NUCLEOTIDE SEQUENCE</scope>
    <source>
        <strain evidence="2">MF-1</strain>
    </source>
</reference>
<keyword evidence="3" id="KW-1185">Reference proteome</keyword>
<name>A0A9Q3BS48_9BASI</name>
<proteinExistence type="predicted"/>
<evidence type="ECO:0000313" key="2">
    <source>
        <dbReference type="EMBL" id="MBW0469907.1"/>
    </source>
</evidence>
<comment type="caution">
    <text evidence="2">The sequence shown here is derived from an EMBL/GenBank/DDBJ whole genome shotgun (WGS) entry which is preliminary data.</text>
</comment>
<dbReference type="EMBL" id="AVOT02002306">
    <property type="protein sequence ID" value="MBW0469907.1"/>
    <property type="molecule type" value="Genomic_DNA"/>
</dbReference>
<evidence type="ECO:0000313" key="3">
    <source>
        <dbReference type="Proteomes" id="UP000765509"/>
    </source>
</evidence>
<feature type="compositionally biased region" description="Pro residues" evidence="1">
    <location>
        <begin position="133"/>
        <end position="142"/>
    </location>
</feature>
<feature type="region of interest" description="Disordered" evidence="1">
    <location>
        <begin position="133"/>
        <end position="152"/>
    </location>
</feature>